<evidence type="ECO:0000313" key="1">
    <source>
        <dbReference type="EMBL" id="GAA4677305.1"/>
    </source>
</evidence>
<sequence length="138" mass="15321">MSSQTDFFSRFGDVWRTGKVDVLDELLPADVAYHMPPFEDMDRAGLKQLISGFHQAFPDFALTIHEETRDGGTTTARWSCSATFTGASPLLPLAPTGLATEATGAHIIHWYDDVPIEVWHFGDWLGWLQRCGVMPPLG</sequence>
<proteinExistence type="predicted"/>
<accession>A0ABP8W2Q8</accession>
<name>A0ABP8W2Q8_9PSEU</name>
<gene>
    <name evidence="1" type="ORF">GCM10023215_07390</name>
</gene>
<dbReference type="EMBL" id="BAABIC010000002">
    <property type="protein sequence ID" value="GAA4677305.1"/>
    <property type="molecule type" value="Genomic_DNA"/>
</dbReference>
<dbReference type="Gene3D" id="3.10.450.50">
    <property type="match status" value="1"/>
</dbReference>
<dbReference type="RefSeq" id="WP_345378318.1">
    <property type="nucleotide sequence ID" value="NZ_BAABIC010000002.1"/>
</dbReference>
<dbReference type="Pfam" id="PF07366">
    <property type="entry name" value="SnoaL"/>
    <property type="match status" value="1"/>
</dbReference>
<reference evidence="2" key="1">
    <citation type="journal article" date="2019" name="Int. J. Syst. Evol. Microbiol.">
        <title>The Global Catalogue of Microorganisms (GCM) 10K type strain sequencing project: providing services to taxonomists for standard genome sequencing and annotation.</title>
        <authorList>
            <consortium name="The Broad Institute Genomics Platform"/>
            <consortium name="The Broad Institute Genome Sequencing Center for Infectious Disease"/>
            <person name="Wu L."/>
            <person name="Ma J."/>
        </authorList>
    </citation>
    <scope>NUCLEOTIDE SEQUENCE [LARGE SCALE GENOMIC DNA]</scope>
    <source>
        <strain evidence="2">JCM 18055</strain>
    </source>
</reference>
<keyword evidence="2" id="KW-1185">Reference proteome</keyword>
<dbReference type="InterPro" id="IPR009959">
    <property type="entry name" value="Cyclase_SnoaL-like"/>
</dbReference>
<protein>
    <recommendedName>
        <fullName evidence="3">SnoaL-like polyketide cyclase</fullName>
    </recommendedName>
</protein>
<dbReference type="InterPro" id="IPR032710">
    <property type="entry name" value="NTF2-like_dom_sf"/>
</dbReference>
<organism evidence="1 2">
    <name type="scientific">Pseudonocardia yuanmonensis</name>
    <dbReference type="NCBI Taxonomy" id="1095914"/>
    <lineage>
        <taxon>Bacteria</taxon>
        <taxon>Bacillati</taxon>
        <taxon>Actinomycetota</taxon>
        <taxon>Actinomycetes</taxon>
        <taxon>Pseudonocardiales</taxon>
        <taxon>Pseudonocardiaceae</taxon>
        <taxon>Pseudonocardia</taxon>
    </lineage>
</organism>
<dbReference type="SUPFAM" id="SSF54427">
    <property type="entry name" value="NTF2-like"/>
    <property type="match status" value="1"/>
</dbReference>
<dbReference type="Proteomes" id="UP001500325">
    <property type="component" value="Unassembled WGS sequence"/>
</dbReference>
<comment type="caution">
    <text evidence="1">The sequence shown here is derived from an EMBL/GenBank/DDBJ whole genome shotgun (WGS) entry which is preliminary data.</text>
</comment>
<evidence type="ECO:0000313" key="2">
    <source>
        <dbReference type="Proteomes" id="UP001500325"/>
    </source>
</evidence>
<evidence type="ECO:0008006" key="3">
    <source>
        <dbReference type="Google" id="ProtNLM"/>
    </source>
</evidence>